<dbReference type="OMA" id="MRPRRMP"/>
<dbReference type="Gene3D" id="3.30.1540.20">
    <property type="entry name" value="MutL, C-terminal domain, dimerisation subdomain"/>
    <property type="match status" value="1"/>
</dbReference>
<dbReference type="OrthoDB" id="10254304at2759"/>
<dbReference type="SMART" id="SM01340">
    <property type="entry name" value="DNA_mis_repair"/>
    <property type="match status" value="1"/>
</dbReference>
<evidence type="ECO:0000313" key="17">
    <source>
        <dbReference type="Proteomes" id="UP000030746"/>
    </source>
</evidence>
<evidence type="ECO:0000259" key="15">
    <source>
        <dbReference type="SMART" id="SM01340"/>
    </source>
</evidence>
<dbReference type="FunFam" id="3.30.1540.20:FF:000019">
    <property type="entry name" value="PMS1 homolog 2, mismatch repair system component"/>
    <property type="match status" value="1"/>
</dbReference>
<evidence type="ECO:0000256" key="9">
    <source>
        <dbReference type="ARBA" id="ARBA00023242"/>
    </source>
</evidence>
<comment type="subcellular location">
    <subcellularLocation>
        <location evidence="1">Nucleus</location>
    </subcellularLocation>
</comment>
<sequence length="831" mass="93842">ANMIQAIDKGSVHRICSGQVVLTLAVAVKELVENSVDAGATSVDIKLKEYGSECIEVSDNGSGVEEQNFKGLTLKHHTSKLQDFSDLVNVETFGFRGEALSSLCALSDLSVLTCHKDAAVGNKLDFDYHGNIKKQVPSPRQTGTTVILQNLFHTLPVRHREFQRNLKKEFAKMVQVLNGYCLINIGIRIHCTNQVGKGSRSVVVSTKGNSTIKENIVNIFGAKQLQQVLEFKQYNPSEDVCTEFGVKTADDTSDLFKLNGFISKCDHGLGRSSTDRQFIFINNRPCDSTKLIKVVNEVYHQYNRHQYPFLVLNINMEKTSVDVNVTPDKRQIFLEGEKLLLAVIKTSLIKLFEPTTCMMTLNQKKCLDQFVSRTSSDLNIDSKPSVKDIKLFLSPNKSSEESGDCVILEKKDKFSSEQNISIEIYNPTTVKTHNESEETLRRLEVSTLVTTDSCDIDTSESGISGSLTSESQSILSSQTFLDDSLLQTCEMQTVIKQKETVLNVNNLEQFVITQKETELNDDNQVQSVITQKETVLNDHQVQTVHVYKNHVSDINVSDSNKVHQNFETELVSSLNISRSTKRSLLTYLMPLKSISNVSSISFCVTEKDVNQEFFRSFRATISPTDNNSAEEELQREIKKEMFSQMKILGQFNLGFIITKLQDDLFIVDQHATDEKYNFEMLQKNTVLQSQKLIHPQCLELTASNETILVDNLSIFNQNGFEFVINEEAPPTQRIKLTSTPVSKNWNFGKEDIEELLFMLTDSPGTMCRPSRVRMMFASRSCRKAVMIGTALNKTQMKKLVCHMGEIEMPWNCPHGRPTMRHLFNLQMLPKL</sequence>
<dbReference type="Pfam" id="PF01119">
    <property type="entry name" value="DNA_mis_repair"/>
    <property type="match status" value="1"/>
</dbReference>
<dbReference type="InterPro" id="IPR013507">
    <property type="entry name" value="DNA_mismatch_S5_2-like"/>
</dbReference>
<dbReference type="PANTHER" id="PTHR10073:SF52">
    <property type="entry name" value="MISMATCH REPAIR ENDONUCLEASE PMS2"/>
    <property type="match status" value="1"/>
</dbReference>
<dbReference type="Pfam" id="PF13589">
    <property type="entry name" value="HATPase_c_3"/>
    <property type="match status" value="1"/>
</dbReference>
<dbReference type="GO" id="GO:0030983">
    <property type="term" value="F:mismatched DNA binding"/>
    <property type="evidence" value="ECO:0007669"/>
    <property type="project" value="InterPro"/>
</dbReference>
<dbReference type="AlphaFoldDB" id="V4B6C5"/>
<feature type="non-terminal residue" evidence="16">
    <location>
        <position position="1"/>
    </location>
</feature>
<dbReference type="FunFam" id="3.30.230.10:FF:000032">
    <property type="entry name" value="mismatch repair endonuclease PMS2 isoform X2"/>
    <property type="match status" value="1"/>
</dbReference>
<dbReference type="FunFam" id="3.30.1370.100:FF:000001">
    <property type="entry name" value="Mismatch repair endonuclease pms1, putative"/>
    <property type="match status" value="1"/>
</dbReference>
<dbReference type="KEGG" id="lgi:LOTGIDRAFT_108533"/>
<dbReference type="FunFam" id="3.30.565.10:FF:000014">
    <property type="entry name" value="Mismatch repair endonuclease pms1, putative"/>
    <property type="match status" value="1"/>
</dbReference>
<gene>
    <name evidence="16" type="ORF">LOTGIDRAFT_108533</name>
</gene>
<dbReference type="SMART" id="SM00853">
    <property type="entry name" value="MutL_C"/>
    <property type="match status" value="1"/>
</dbReference>
<dbReference type="InterPro" id="IPR014790">
    <property type="entry name" value="MutL_C"/>
</dbReference>
<dbReference type="Proteomes" id="UP000030746">
    <property type="component" value="Unassembled WGS sequence"/>
</dbReference>
<dbReference type="PANTHER" id="PTHR10073">
    <property type="entry name" value="DNA MISMATCH REPAIR PROTEIN MLH, PMS, MUTL"/>
    <property type="match status" value="1"/>
</dbReference>
<evidence type="ECO:0000256" key="4">
    <source>
        <dbReference type="ARBA" id="ARBA00022741"/>
    </source>
</evidence>
<evidence type="ECO:0000256" key="6">
    <source>
        <dbReference type="ARBA" id="ARBA00022763"/>
    </source>
</evidence>
<dbReference type="GO" id="GO:0004519">
    <property type="term" value="F:endonuclease activity"/>
    <property type="evidence" value="ECO:0007669"/>
    <property type="project" value="UniProtKB-KW"/>
</dbReference>
<keyword evidence="7" id="KW-0378">Hydrolase</keyword>
<dbReference type="GO" id="GO:0032389">
    <property type="term" value="C:MutLalpha complex"/>
    <property type="evidence" value="ECO:0007669"/>
    <property type="project" value="TreeGrafter"/>
</dbReference>
<comment type="similarity">
    <text evidence="2">Belongs to the DNA mismatch repair MutL/HexB family.</text>
</comment>
<dbReference type="GO" id="GO:0005524">
    <property type="term" value="F:ATP binding"/>
    <property type="evidence" value="ECO:0007669"/>
    <property type="project" value="UniProtKB-KW"/>
</dbReference>
<feature type="domain" description="DNA mismatch repair protein S5" evidence="15">
    <location>
        <begin position="216"/>
        <end position="353"/>
    </location>
</feature>
<evidence type="ECO:0000256" key="5">
    <source>
        <dbReference type="ARBA" id="ARBA00022759"/>
    </source>
</evidence>
<dbReference type="EMBL" id="KB203566">
    <property type="protein sequence ID" value="ESO84069.1"/>
    <property type="molecule type" value="Genomic_DNA"/>
</dbReference>
<evidence type="ECO:0000256" key="3">
    <source>
        <dbReference type="ARBA" id="ARBA00022722"/>
    </source>
</evidence>
<accession>V4B6C5</accession>
<keyword evidence="9" id="KW-0539">Nucleus</keyword>
<dbReference type="Pfam" id="PF08676">
    <property type="entry name" value="MutL_C"/>
    <property type="match status" value="1"/>
</dbReference>
<keyword evidence="3" id="KW-0540">Nuclease</keyword>
<dbReference type="GO" id="GO:0016887">
    <property type="term" value="F:ATP hydrolysis activity"/>
    <property type="evidence" value="ECO:0007669"/>
    <property type="project" value="InterPro"/>
</dbReference>
<dbReference type="InterPro" id="IPR020568">
    <property type="entry name" value="Ribosomal_Su5_D2-typ_SF"/>
</dbReference>
<reference evidence="16 17" key="1">
    <citation type="journal article" date="2013" name="Nature">
        <title>Insights into bilaterian evolution from three spiralian genomes.</title>
        <authorList>
            <person name="Simakov O."/>
            <person name="Marletaz F."/>
            <person name="Cho S.J."/>
            <person name="Edsinger-Gonzales E."/>
            <person name="Havlak P."/>
            <person name="Hellsten U."/>
            <person name="Kuo D.H."/>
            <person name="Larsson T."/>
            <person name="Lv J."/>
            <person name="Arendt D."/>
            <person name="Savage R."/>
            <person name="Osoegawa K."/>
            <person name="de Jong P."/>
            <person name="Grimwood J."/>
            <person name="Chapman J.A."/>
            <person name="Shapiro H."/>
            <person name="Aerts A."/>
            <person name="Otillar R.P."/>
            <person name="Terry A.Y."/>
            <person name="Boore J.L."/>
            <person name="Grigoriev I.V."/>
            <person name="Lindberg D.R."/>
            <person name="Seaver E.C."/>
            <person name="Weisblat D.A."/>
            <person name="Putnam N.H."/>
            <person name="Rokhsar D.S."/>
        </authorList>
    </citation>
    <scope>NUCLEOTIDE SEQUENCE [LARGE SCALE GENOMIC DNA]</scope>
</reference>
<dbReference type="NCBIfam" id="TIGR00585">
    <property type="entry name" value="mutl"/>
    <property type="match status" value="1"/>
</dbReference>
<name>V4B6C5_LOTGI</name>
<dbReference type="GO" id="GO:0006298">
    <property type="term" value="P:mismatch repair"/>
    <property type="evidence" value="ECO:0007669"/>
    <property type="project" value="InterPro"/>
</dbReference>
<dbReference type="RefSeq" id="XP_009065197.1">
    <property type="nucleotide sequence ID" value="XM_009066949.1"/>
</dbReference>
<dbReference type="CDD" id="cd16926">
    <property type="entry name" value="HATPase_MutL-MLH-PMS-like"/>
    <property type="match status" value="1"/>
</dbReference>
<dbReference type="Gene3D" id="3.30.230.10">
    <property type="match status" value="1"/>
</dbReference>
<keyword evidence="5" id="KW-0255">Endonuclease</keyword>
<dbReference type="InterPro" id="IPR038973">
    <property type="entry name" value="MutL/Mlh/Pms-like"/>
</dbReference>
<evidence type="ECO:0000256" key="10">
    <source>
        <dbReference type="ARBA" id="ARBA00048778"/>
    </source>
</evidence>
<dbReference type="Gene3D" id="3.30.1370.100">
    <property type="entry name" value="MutL, C-terminal domain, regulatory subdomain"/>
    <property type="match status" value="1"/>
</dbReference>
<comment type="catalytic activity">
    <reaction evidence="10">
        <text>ATP + H2O = ADP + phosphate + H(+)</text>
        <dbReference type="Rhea" id="RHEA:13065"/>
        <dbReference type="ChEBI" id="CHEBI:15377"/>
        <dbReference type="ChEBI" id="CHEBI:15378"/>
        <dbReference type="ChEBI" id="CHEBI:30616"/>
        <dbReference type="ChEBI" id="CHEBI:43474"/>
        <dbReference type="ChEBI" id="CHEBI:456216"/>
    </reaction>
    <physiologicalReaction direction="left-to-right" evidence="10">
        <dbReference type="Rhea" id="RHEA:13066"/>
    </physiologicalReaction>
</comment>
<keyword evidence="4" id="KW-0547">Nucleotide-binding</keyword>
<evidence type="ECO:0000313" key="16">
    <source>
        <dbReference type="EMBL" id="ESO84069.1"/>
    </source>
</evidence>
<dbReference type="SUPFAM" id="SSF54211">
    <property type="entry name" value="Ribosomal protein S5 domain 2-like"/>
    <property type="match status" value="1"/>
</dbReference>
<dbReference type="PROSITE" id="PS00058">
    <property type="entry name" value="DNA_MISMATCH_REPAIR_1"/>
    <property type="match status" value="1"/>
</dbReference>
<keyword evidence="8" id="KW-0067">ATP-binding</keyword>
<keyword evidence="17" id="KW-1185">Reference proteome</keyword>
<dbReference type="Gene3D" id="3.30.565.10">
    <property type="entry name" value="Histidine kinase-like ATPase, C-terminal domain"/>
    <property type="match status" value="1"/>
</dbReference>
<dbReference type="CDD" id="cd03484">
    <property type="entry name" value="MutL_Trans_hPMS_2_like"/>
    <property type="match status" value="1"/>
</dbReference>
<evidence type="ECO:0000256" key="2">
    <source>
        <dbReference type="ARBA" id="ARBA00006082"/>
    </source>
</evidence>
<keyword evidence="6" id="KW-0227">DNA damage</keyword>
<dbReference type="STRING" id="225164.V4B6C5"/>
<evidence type="ECO:0000259" key="14">
    <source>
        <dbReference type="SMART" id="SM00853"/>
    </source>
</evidence>
<evidence type="ECO:0000256" key="8">
    <source>
        <dbReference type="ARBA" id="ARBA00022840"/>
    </source>
</evidence>
<dbReference type="InterPro" id="IPR037198">
    <property type="entry name" value="MutL_C_sf"/>
</dbReference>
<evidence type="ECO:0000256" key="13">
    <source>
        <dbReference type="ARBA" id="ARBA00083250"/>
    </source>
</evidence>
<proteinExistence type="inferred from homology"/>
<dbReference type="InterPro" id="IPR014762">
    <property type="entry name" value="DNA_mismatch_repair_CS"/>
</dbReference>
<evidence type="ECO:0000256" key="7">
    <source>
        <dbReference type="ARBA" id="ARBA00022801"/>
    </source>
</evidence>
<dbReference type="CTD" id="20230362"/>
<evidence type="ECO:0000256" key="12">
    <source>
        <dbReference type="ARBA" id="ARBA00077255"/>
    </source>
</evidence>
<dbReference type="InterPro" id="IPR036890">
    <property type="entry name" value="HATPase_C_sf"/>
</dbReference>
<protein>
    <recommendedName>
        <fullName evidence="11">Mismatch repair endonuclease PMS2</fullName>
    </recommendedName>
    <alternativeName>
        <fullName evidence="13">DNA mismatch repair protein PMS2</fullName>
    </alternativeName>
    <alternativeName>
        <fullName evidence="12">PMS1 protein homolog 2</fullName>
    </alternativeName>
</protein>
<dbReference type="SUPFAM" id="SSF118116">
    <property type="entry name" value="DNA mismatch repair protein MutL"/>
    <property type="match status" value="1"/>
</dbReference>
<evidence type="ECO:0000256" key="1">
    <source>
        <dbReference type="ARBA" id="ARBA00004123"/>
    </source>
</evidence>
<dbReference type="InterPro" id="IPR042120">
    <property type="entry name" value="MutL_C_dimsub"/>
</dbReference>
<dbReference type="HOGENOM" id="CLU_004131_0_2_1"/>
<dbReference type="InterPro" id="IPR042121">
    <property type="entry name" value="MutL_C_regsub"/>
</dbReference>
<feature type="domain" description="MutL C-terminal dimerisation" evidence="14">
    <location>
        <begin position="647"/>
        <end position="791"/>
    </location>
</feature>
<evidence type="ECO:0000256" key="11">
    <source>
        <dbReference type="ARBA" id="ARBA00072579"/>
    </source>
</evidence>
<dbReference type="InterPro" id="IPR014721">
    <property type="entry name" value="Ribsml_uS5_D2-typ_fold_subgr"/>
</dbReference>
<organism evidence="16 17">
    <name type="scientific">Lottia gigantea</name>
    <name type="common">Giant owl limpet</name>
    <dbReference type="NCBI Taxonomy" id="225164"/>
    <lineage>
        <taxon>Eukaryota</taxon>
        <taxon>Metazoa</taxon>
        <taxon>Spiralia</taxon>
        <taxon>Lophotrochozoa</taxon>
        <taxon>Mollusca</taxon>
        <taxon>Gastropoda</taxon>
        <taxon>Patellogastropoda</taxon>
        <taxon>Lottioidea</taxon>
        <taxon>Lottiidae</taxon>
        <taxon>Lottia</taxon>
    </lineage>
</organism>
<dbReference type="InterPro" id="IPR002099">
    <property type="entry name" value="MutL/Mlh/PMS"/>
</dbReference>
<dbReference type="SUPFAM" id="SSF55874">
    <property type="entry name" value="ATPase domain of HSP90 chaperone/DNA topoisomerase II/histidine kinase"/>
    <property type="match status" value="1"/>
</dbReference>
<dbReference type="GO" id="GO:0140664">
    <property type="term" value="F:ATP-dependent DNA damage sensor activity"/>
    <property type="evidence" value="ECO:0007669"/>
    <property type="project" value="InterPro"/>
</dbReference>
<dbReference type="GeneID" id="20230362"/>